<gene>
    <name evidence="1" type="ORF">elemo79Aphanotate_21</name>
</gene>
<keyword evidence="2" id="KW-1185">Reference proteome</keyword>
<name>A0A7D5JJG7_9CAUD</name>
<evidence type="ECO:0000313" key="2">
    <source>
        <dbReference type="Proteomes" id="UP000510645"/>
    </source>
</evidence>
<accession>A0A7D5JJG7</accession>
<sequence>MENKTLQRVIFELSGQKNNREFAKYIRRSESYTSNMINSDRNISVELGIDMMQRMYLDKELIKEVILNYIDEAFFI</sequence>
<proteinExistence type="predicted"/>
<evidence type="ECO:0000313" key="1">
    <source>
        <dbReference type="EMBL" id="QLF85215.1"/>
    </source>
</evidence>
<protein>
    <submittedName>
        <fullName evidence="1">Uncharacterized protein</fullName>
    </submittedName>
</protein>
<reference evidence="1 2" key="1">
    <citation type="submission" date="2020-05" db="EMBL/GenBank/DDBJ databases">
        <title>Genomics and ecology of novel Flavobacterium phages from the Baltic Sea.</title>
        <authorList>
            <person name="Hoetzinger M."/>
            <person name="Nilsson E."/>
            <person name="Holmfeldt K."/>
        </authorList>
    </citation>
    <scope>NUCLEOTIDE SEQUENCE [LARGE SCALE GENOMIC DNA]</scope>
</reference>
<dbReference type="Proteomes" id="UP000510645">
    <property type="component" value="Segment"/>
</dbReference>
<dbReference type="EMBL" id="MT497017">
    <property type="protein sequence ID" value="QLF85215.1"/>
    <property type="molecule type" value="Genomic_DNA"/>
</dbReference>
<organism evidence="1 2">
    <name type="scientific">Flavobacterium phage vB_FspP_elemoA_7-9A</name>
    <dbReference type="NCBI Taxonomy" id="2743781"/>
    <lineage>
        <taxon>Viruses</taxon>
        <taxon>Duplodnaviria</taxon>
        <taxon>Heunggongvirae</taxon>
        <taxon>Uroviricota</taxon>
        <taxon>Caudoviricetes</taxon>
        <taxon>Elemovirus</taxon>
        <taxon>Elemovirus elemoA</taxon>
    </lineage>
</organism>